<evidence type="ECO:0000313" key="5">
    <source>
        <dbReference type="Proteomes" id="UP000605568"/>
    </source>
</evidence>
<dbReference type="EMBL" id="BNAR01000002">
    <property type="protein sequence ID" value="GHH34554.1"/>
    <property type="molecule type" value="Genomic_DNA"/>
</dbReference>
<dbReference type="Gene3D" id="1.10.10.10">
    <property type="entry name" value="Winged helix-like DNA-binding domain superfamily/Winged helix DNA-binding domain"/>
    <property type="match status" value="1"/>
</dbReference>
<reference evidence="5" key="1">
    <citation type="journal article" date="2019" name="Int. J. Syst. Evol. Microbiol.">
        <title>The Global Catalogue of Microorganisms (GCM) 10K type strain sequencing project: providing services to taxonomists for standard genome sequencing and annotation.</title>
        <authorList>
            <consortium name="The Broad Institute Genomics Platform"/>
            <consortium name="The Broad Institute Genome Sequencing Center for Infectious Disease"/>
            <person name="Wu L."/>
            <person name="Ma J."/>
        </authorList>
    </citation>
    <scope>NUCLEOTIDE SEQUENCE [LARGE SCALE GENOMIC DNA]</scope>
    <source>
        <strain evidence="5">CGMCC 4.7367</strain>
    </source>
</reference>
<keyword evidence="1" id="KW-0547">Nucleotide-binding</keyword>
<dbReference type="SMART" id="SM00421">
    <property type="entry name" value="HTH_LUXR"/>
    <property type="match status" value="1"/>
</dbReference>
<dbReference type="SUPFAM" id="SSF46894">
    <property type="entry name" value="C-terminal effector domain of the bipartite response regulators"/>
    <property type="match status" value="1"/>
</dbReference>
<dbReference type="PRINTS" id="PR00038">
    <property type="entry name" value="HTHLUXR"/>
</dbReference>
<organism evidence="4 5">
    <name type="scientific">Lentzea cavernae</name>
    <dbReference type="NCBI Taxonomy" id="2020703"/>
    <lineage>
        <taxon>Bacteria</taxon>
        <taxon>Bacillati</taxon>
        <taxon>Actinomycetota</taxon>
        <taxon>Actinomycetes</taxon>
        <taxon>Pseudonocardiales</taxon>
        <taxon>Pseudonocardiaceae</taxon>
        <taxon>Lentzea</taxon>
    </lineage>
</organism>
<dbReference type="Proteomes" id="UP000605568">
    <property type="component" value="Unassembled WGS sequence"/>
</dbReference>
<evidence type="ECO:0000313" key="4">
    <source>
        <dbReference type="EMBL" id="GHH34554.1"/>
    </source>
</evidence>
<comment type="caution">
    <text evidence="4">The sequence shown here is derived from an EMBL/GenBank/DDBJ whole genome shotgun (WGS) entry which is preliminary data.</text>
</comment>
<dbReference type="InterPro" id="IPR041664">
    <property type="entry name" value="AAA_16"/>
</dbReference>
<dbReference type="PANTHER" id="PTHR16305">
    <property type="entry name" value="TESTICULAR SOLUBLE ADENYLYL CYCLASE"/>
    <property type="match status" value="1"/>
</dbReference>
<dbReference type="PANTHER" id="PTHR16305:SF35">
    <property type="entry name" value="TRANSCRIPTIONAL ACTIVATOR DOMAIN"/>
    <property type="match status" value="1"/>
</dbReference>
<dbReference type="InterPro" id="IPR027417">
    <property type="entry name" value="P-loop_NTPase"/>
</dbReference>
<dbReference type="Pfam" id="PF00196">
    <property type="entry name" value="GerE"/>
    <property type="match status" value="1"/>
</dbReference>
<accession>A0ABQ3M8X5</accession>
<evidence type="ECO:0000256" key="2">
    <source>
        <dbReference type="ARBA" id="ARBA00022840"/>
    </source>
</evidence>
<dbReference type="SUPFAM" id="SSF52540">
    <property type="entry name" value="P-loop containing nucleoside triphosphate hydrolases"/>
    <property type="match status" value="1"/>
</dbReference>
<dbReference type="PROSITE" id="PS50043">
    <property type="entry name" value="HTH_LUXR_2"/>
    <property type="match status" value="1"/>
</dbReference>
<dbReference type="CDD" id="cd06170">
    <property type="entry name" value="LuxR_C_like"/>
    <property type="match status" value="1"/>
</dbReference>
<keyword evidence="5" id="KW-1185">Reference proteome</keyword>
<dbReference type="InterPro" id="IPR036388">
    <property type="entry name" value="WH-like_DNA-bd_sf"/>
</dbReference>
<keyword evidence="2" id="KW-0067">ATP-binding</keyword>
<evidence type="ECO:0000259" key="3">
    <source>
        <dbReference type="PROSITE" id="PS50043"/>
    </source>
</evidence>
<dbReference type="Pfam" id="PF13191">
    <property type="entry name" value="AAA_16"/>
    <property type="match status" value="1"/>
</dbReference>
<protein>
    <recommendedName>
        <fullName evidence="3">HTH luxR-type domain-containing protein</fullName>
    </recommendedName>
</protein>
<dbReference type="InterPro" id="IPR000792">
    <property type="entry name" value="Tscrpt_reg_LuxR_C"/>
</dbReference>
<sequence>MCTGGRLSASTRPYGVTTESLSWADSCAWAHLPASRRASPAIYRGIHEKRGRAPERYPDVKVVGRGRELAAVRTWLAAETGRLVLCGGEPGIGKTRLAQELAGHALALGREVVWGHCVETAGAPAFWPWRQVLKAAGTDPDVVLAHDAEVPQDRFRVFDAVAAALDREGLVIVVEDVHWADEASLLVLAHLATHLRTVLLFATFRDPCPAVADLMRSADRIDLHGLSADEVAELVGAGHAATITELTSGNPLFVTEIARAVEDGTWRADQPPRSVRDIVTARLARLSPDARELVRTAALIGRDFDLDLAARASGVPISALDEATTLIDATGHRFVHALTRDAVEAALSPAERRAVHRRIAEAMTGSTRYADVARHWKACGATEEALTWTIRAAQDAVAGLAYEEGVRLYRAAAETRDGNEIQVALGKAAYFAGDLAGCVQAAQRAAELAESPEQSAEAALVLEAAPGAGVNAIATPLCDNALLLDVSRATRARLLAQRSHLAFYRGEQHRLDALSREALELARGDDRALAEALHARQEACPGPAGRAERLGLATEMIDLAHRTHSPRGAMWGSLWRVHALVESGELAAAQEELPALRLACERVGGQVPLWHLGVVTACLAQAQGRFAEAREVGRRAYDRMRVIEREPASGAYFALQCGLSCHLGVTEDGLALARHFHDPPPRFRLMAKLTRAFLLLRAGFRDEALEFYRRCGPVAEWDLPAFFVLPGLVDAVLVTSGLGLADDLGAVLPRLAEFRGEHAAGNGVAYMGPVTLALGRGHLALGEHEQAVTDLTAAVDEASRAGAAAFAAEARWHLAAALRALGRDADAVQRAADRAIRALGMTAFTTTELSSREHEVASLVTEGMTNRQIARRLVISERTAQNHVQHILTKLGFSTRSQIAAWMSTAPSTPADG</sequence>
<evidence type="ECO:0000256" key="1">
    <source>
        <dbReference type="ARBA" id="ARBA00022741"/>
    </source>
</evidence>
<dbReference type="Gene3D" id="3.40.50.300">
    <property type="entry name" value="P-loop containing nucleotide triphosphate hydrolases"/>
    <property type="match status" value="1"/>
</dbReference>
<feature type="domain" description="HTH luxR-type" evidence="3">
    <location>
        <begin position="842"/>
        <end position="907"/>
    </location>
</feature>
<dbReference type="InterPro" id="IPR016032">
    <property type="entry name" value="Sig_transdc_resp-reg_C-effctor"/>
</dbReference>
<proteinExistence type="predicted"/>
<name>A0ABQ3M8X5_9PSEU</name>
<gene>
    <name evidence="4" type="ORF">GCM10017774_18730</name>
</gene>